<evidence type="ECO:0000313" key="3">
    <source>
        <dbReference type="Proteomes" id="UP001594288"/>
    </source>
</evidence>
<proteinExistence type="predicted"/>
<dbReference type="Gene3D" id="2.60.40.4070">
    <property type="match status" value="1"/>
</dbReference>
<name>A0ABV6YP44_UNCEI</name>
<dbReference type="EMBL" id="JBHPEI010000036">
    <property type="protein sequence ID" value="MFC1799848.1"/>
    <property type="molecule type" value="Genomic_DNA"/>
</dbReference>
<evidence type="ECO:0000313" key="2">
    <source>
        <dbReference type="EMBL" id="MFC1799848.1"/>
    </source>
</evidence>
<organism evidence="2 3">
    <name type="scientific">Eiseniibacteriota bacterium</name>
    <dbReference type="NCBI Taxonomy" id="2212470"/>
    <lineage>
        <taxon>Bacteria</taxon>
        <taxon>Candidatus Eiseniibacteriota</taxon>
    </lineage>
</organism>
<keyword evidence="3" id="KW-1185">Reference proteome</keyword>
<dbReference type="Pfam" id="PF13860">
    <property type="entry name" value="FlgD_ig"/>
    <property type="match status" value="1"/>
</dbReference>
<feature type="non-terminal residue" evidence="2">
    <location>
        <position position="1"/>
    </location>
</feature>
<dbReference type="InterPro" id="IPR025965">
    <property type="entry name" value="FlgD/Vpr_Ig-like"/>
</dbReference>
<dbReference type="NCBIfam" id="TIGR04183">
    <property type="entry name" value="Por_Secre_tail"/>
    <property type="match status" value="1"/>
</dbReference>
<feature type="domain" description="FlgD/Vpr Ig-like" evidence="1">
    <location>
        <begin position="308"/>
        <end position="365"/>
    </location>
</feature>
<gene>
    <name evidence="2" type="ORF">ACFL2Z_02945</name>
</gene>
<sequence>IDPSVTDWCGETDECVAWVDLVDITPPEIEVELSRYVLWPPNHKMATIIATVEATDNCDPDLAITLVSITSDEPDNGLGDGNTVDDIQGADFGTEDYEFQLRSERQGGGDGRVYTIVYRATDFAGNSTDNTVYVRVPHDQSGFAVATNGFTGTGTGFEESAQAFTVVIMSRSKVTAVGVDGEQMLIEKKFNATAIDLTQAYVGNTAGVLLPVAAKPIDQNRDGKKDLALTYLTADLEPLMGEMLTDPGDPVGLHYQSANEVDYLVPDIFQMGLAELLGGGARSGVDDIEETVLATRLFPVQPNPFSARTTIRFNLRRDDKVSLSVYDARGALVRTLVDEAIPAGLHEVAWDGTDNSGHVVAAGVYFTRFKAGEYSATEKTMYLK</sequence>
<dbReference type="InterPro" id="IPR026444">
    <property type="entry name" value="Secre_tail"/>
</dbReference>
<comment type="caution">
    <text evidence="2">The sequence shown here is derived from an EMBL/GenBank/DDBJ whole genome shotgun (WGS) entry which is preliminary data.</text>
</comment>
<dbReference type="Proteomes" id="UP001594288">
    <property type="component" value="Unassembled WGS sequence"/>
</dbReference>
<protein>
    <submittedName>
        <fullName evidence="2">FlgD immunoglobulin-like domain containing protein</fullName>
    </submittedName>
</protein>
<evidence type="ECO:0000259" key="1">
    <source>
        <dbReference type="Pfam" id="PF13860"/>
    </source>
</evidence>
<reference evidence="2 3" key="1">
    <citation type="submission" date="2024-09" db="EMBL/GenBank/DDBJ databases">
        <authorList>
            <person name="D'Angelo T."/>
        </authorList>
    </citation>
    <scope>NUCLEOTIDE SEQUENCE [LARGE SCALE GENOMIC DNA]</scope>
    <source>
        <strain evidence="2">SAG AM-311-F02</strain>
    </source>
</reference>
<accession>A0ABV6YP44</accession>